<dbReference type="NCBIfam" id="NF046112">
    <property type="entry name" value="MSMEG_6209_Nter"/>
    <property type="match status" value="1"/>
</dbReference>
<dbReference type="Gene3D" id="1.10.8.1060">
    <property type="entry name" value="Corynebacterium glutamicum thioredoxin-dependent arsenate reductase, N-terminal domain"/>
    <property type="match status" value="1"/>
</dbReference>
<evidence type="ECO:0000313" key="1">
    <source>
        <dbReference type="EMBL" id="MFC6006047.1"/>
    </source>
</evidence>
<sequence length="79" mass="8662">MSIATVASAPLVVETPRDELVGISRMLHEEFDARVDPHQVDECLDQVASRFADAKVQAFVPLLVRRYAREELAALVGAA</sequence>
<evidence type="ECO:0000313" key="2">
    <source>
        <dbReference type="Proteomes" id="UP001596189"/>
    </source>
</evidence>
<dbReference type="RefSeq" id="WP_345716912.1">
    <property type="nucleotide sequence ID" value="NZ_BAABFP010000005.1"/>
</dbReference>
<proteinExistence type="predicted"/>
<name>A0ABW1J9W1_9ACTN</name>
<dbReference type="EMBL" id="JBHSRD010000002">
    <property type="protein sequence ID" value="MFC6006047.1"/>
    <property type="molecule type" value="Genomic_DNA"/>
</dbReference>
<comment type="caution">
    <text evidence="1">The sequence shown here is derived from an EMBL/GenBank/DDBJ whole genome shotgun (WGS) entry which is preliminary data.</text>
</comment>
<reference evidence="2" key="1">
    <citation type="journal article" date="2019" name="Int. J. Syst. Evol. Microbiol.">
        <title>The Global Catalogue of Microorganisms (GCM) 10K type strain sequencing project: providing services to taxonomists for standard genome sequencing and annotation.</title>
        <authorList>
            <consortium name="The Broad Institute Genomics Platform"/>
            <consortium name="The Broad Institute Genome Sequencing Center for Infectious Disease"/>
            <person name="Wu L."/>
            <person name="Ma J."/>
        </authorList>
    </citation>
    <scope>NUCLEOTIDE SEQUENCE [LARGE SCALE GENOMIC DNA]</scope>
    <source>
        <strain evidence="2">KACC 14249</strain>
    </source>
</reference>
<accession>A0ABW1J9W1</accession>
<dbReference type="Proteomes" id="UP001596189">
    <property type="component" value="Unassembled WGS sequence"/>
</dbReference>
<keyword evidence="2" id="KW-1185">Reference proteome</keyword>
<organism evidence="1 2">
    <name type="scientific">Angustibacter luteus</name>
    <dbReference type="NCBI Taxonomy" id="658456"/>
    <lineage>
        <taxon>Bacteria</taxon>
        <taxon>Bacillati</taxon>
        <taxon>Actinomycetota</taxon>
        <taxon>Actinomycetes</taxon>
        <taxon>Kineosporiales</taxon>
        <taxon>Kineosporiaceae</taxon>
    </lineage>
</organism>
<protein>
    <submittedName>
        <fullName evidence="1">Three-helix bundle dimerization domain-containing protein</fullName>
    </submittedName>
</protein>
<gene>
    <name evidence="1" type="ORF">ACFQDO_02795</name>
</gene>